<dbReference type="SUPFAM" id="SSF48452">
    <property type="entry name" value="TPR-like"/>
    <property type="match status" value="1"/>
</dbReference>
<dbReference type="AlphaFoldDB" id="A0A6G8IGY3"/>
<dbReference type="PANTHER" id="PTHR43081">
    <property type="entry name" value="ADENYLATE CYCLASE, TERMINAL-DIFFERENTIATION SPECIFIC-RELATED"/>
    <property type="match status" value="1"/>
</dbReference>
<dbReference type="PANTHER" id="PTHR43081:SF19">
    <property type="entry name" value="PH-SENSITIVE ADENYLATE CYCLASE RV1264"/>
    <property type="match status" value="1"/>
</dbReference>
<dbReference type="GO" id="GO:0004016">
    <property type="term" value="F:adenylate cyclase activity"/>
    <property type="evidence" value="ECO:0007669"/>
    <property type="project" value="UniProtKB-ARBA"/>
</dbReference>
<dbReference type="GO" id="GO:0035556">
    <property type="term" value="P:intracellular signal transduction"/>
    <property type="evidence" value="ECO:0007669"/>
    <property type="project" value="InterPro"/>
</dbReference>
<keyword evidence="3" id="KW-1185">Reference proteome</keyword>
<dbReference type="Pfam" id="PF00211">
    <property type="entry name" value="Guanylate_cyc"/>
    <property type="match status" value="1"/>
</dbReference>
<dbReference type="InterPro" id="IPR011990">
    <property type="entry name" value="TPR-like_helical_dom_sf"/>
</dbReference>
<dbReference type="SUPFAM" id="SSF55073">
    <property type="entry name" value="Nucleotide cyclase"/>
    <property type="match status" value="1"/>
</dbReference>
<dbReference type="InterPro" id="IPR029787">
    <property type="entry name" value="Nucleotide_cyclase"/>
</dbReference>
<dbReference type="Gene3D" id="3.30.70.1230">
    <property type="entry name" value="Nucleotide cyclase"/>
    <property type="match status" value="1"/>
</dbReference>
<evidence type="ECO:0000313" key="3">
    <source>
        <dbReference type="Proteomes" id="UP000503162"/>
    </source>
</evidence>
<dbReference type="Gene3D" id="1.25.40.10">
    <property type="entry name" value="Tetratricopeptide repeat domain"/>
    <property type="match status" value="1"/>
</dbReference>
<feature type="domain" description="Guanylate cyclase" evidence="1">
    <location>
        <begin position="28"/>
        <end position="143"/>
    </location>
</feature>
<dbReference type="InterPro" id="IPR050697">
    <property type="entry name" value="Adenylyl/Guanylyl_Cyclase_3/4"/>
</dbReference>
<accession>A0A6G8IGY3</accession>
<sequence length="606" mass="66315">MSTPSAPPSLTTAPAAGGMALPPMRHKTVLVIDLVESVRLMATHEAQVVALWRGFVHFATTQVLPERGGRLVKSLGDGLLAEFEHPAQAVRAALALHRHFDEANRDLPAAQQLYLRAGINATRLYVDDTDVYGHGVNLAARVADLAAPGETVVTASVYDAIVVGVDADVQDRGESYLKHWPEPVRTWAVSPVNAHTPVVRLPTPAESASDFRPGVAVVPFETRSHAAEQFVIGELIADGVITQLSRSQDLRVISRLSTSAFRGRGTPAAEVGQRLEASYTLSGSYVTFGDKVVITAELSDNRRNEVVWAERLAGDTLDLVQLESELVTRLSEATSNAVLHHVVQRSLVQPLPQLESNALMLGGITLMHRSTPRDLQRSQQLLMAVIERHKRVATPCAWLAKWHIMQVVQGLAPEPAQAFREAIDMADRALDLEPNSTLAMAIKGHALCHLGDDVGASRQLLEQATTINPNDPMAWLYMGFWNTMWGDPALAVEACERALRLSPVDPQTYYFQMLAANGYLVADQLERVVALCEASLKHNRYHLPTLRVLMTAQHELGRASEARDTFNTLLSLQPDLTVARFLGYGSASRLRQRGANALRALGLREH</sequence>
<name>A0A6G8IGY3_9BURK</name>
<organism evidence="2 3">
    <name type="scientific">Hydrogenophaga crocea</name>
    <dbReference type="NCBI Taxonomy" id="2716225"/>
    <lineage>
        <taxon>Bacteria</taxon>
        <taxon>Pseudomonadati</taxon>
        <taxon>Pseudomonadota</taxon>
        <taxon>Betaproteobacteria</taxon>
        <taxon>Burkholderiales</taxon>
        <taxon>Comamonadaceae</taxon>
        <taxon>Hydrogenophaga</taxon>
    </lineage>
</organism>
<dbReference type="PROSITE" id="PS50125">
    <property type="entry name" value="GUANYLATE_CYCLASE_2"/>
    <property type="match status" value="1"/>
</dbReference>
<dbReference type="CDD" id="cd07302">
    <property type="entry name" value="CHD"/>
    <property type="match status" value="1"/>
</dbReference>
<dbReference type="KEGG" id="hcz:G9Q37_09270"/>
<dbReference type="InterPro" id="IPR001054">
    <property type="entry name" value="A/G_cyclase"/>
</dbReference>
<reference evidence="2 3" key="1">
    <citation type="submission" date="2020-03" db="EMBL/GenBank/DDBJ databases">
        <title>Hydrogenophaga sp. nov. isolated from cyanobacterial mat.</title>
        <authorList>
            <person name="Thorat V."/>
            <person name="Kirdat K."/>
            <person name="Tiwarekar B."/>
            <person name="Costa E.D."/>
            <person name="Yadav A."/>
        </authorList>
    </citation>
    <scope>NUCLEOTIDE SEQUENCE [LARGE SCALE GENOMIC DNA]</scope>
    <source>
        <strain evidence="2 3">BA0156</strain>
    </source>
</reference>
<dbReference type="Gene3D" id="3.40.50.10070">
    <property type="entry name" value="TolB, N-terminal domain"/>
    <property type="match status" value="1"/>
</dbReference>
<dbReference type="Proteomes" id="UP000503162">
    <property type="component" value="Chromosome"/>
</dbReference>
<gene>
    <name evidence="2" type="ORF">G9Q37_09270</name>
</gene>
<dbReference type="GO" id="GO:0006171">
    <property type="term" value="P:cAMP biosynthetic process"/>
    <property type="evidence" value="ECO:0007669"/>
    <property type="project" value="TreeGrafter"/>
</dbReference>
<evidence type="ECO:0000313" key="2">
    <source>
        <dbReference type="EMBL" id="QIM52318.1"/>
    </source>
</evidence>
<proteinExistence type="predicted"/>
<dbReference type="EMBL" id="CP049989">
    <property type="protein sequence ID" value="QIM52318.1"/>
    <property type="molecule type" value="Genomic_DNA"/>
</dbReference>
<evidence type="ECO:0000259" key="1">
    <source>
        <dbReference type="PROSITE" id="PS50125"/>
    </source>
</evidence>
<protein>
    <recommendedName>
        <fullName evidence="1">Guanylate cyclase domain-containing protein</fullName>
    </recommendedName>
</protein>
<dbReference type="RefSeq" id="WP_166226920.1">
    <property type="nucleotide sequence ID" value="NZ_CP049989.1"/>
</dbReference>